<reference evidence="3" key="1">
    <citation type="submission" date="2021-05" db="EMBL/GenBank/DDBJ databases">
        <title>The genome of the haptophyte Pavlova lutheri (Diacronema luteri, Pavlovales) - a model for lipid biosynthesis in eukaryotic algae.</title>
        <authorList>
            <person name="Hulatt C.J."/>
            <person name="Posewitz M.C."/>
        </authorList>
    </citation>
    <scope>NUCLEOTIDE SEQUENCE</scope>
    <source>
        <strain evidence="3">NIVA-4/92</strain>
    </source>
</reference>
<proteinExistence type="predicted"/>
<feature type="region of interest" description="Disordered" evidence="1">
    <location>
        <begin position="1"/>
        <end position="36"/>
    </location>
</feature>
<keyword evidence="2" id="KW-1133">Transmembrane helix</keyword>
<feature type="compositionally biased region" description="Low complexity" evidence="1">
    <location>
        <begin position="248"/>
        <end position="262"/>
    </location>
</feature>
<feature type="transmembrane region" description="Helical" evidence="2">
    <location>
        <begin position="897"/>
        <end position="916"/>
    </location>
</feature>
<feature type="compositionally biased region" description="Low complexity" evidence="1">
    <location>
        <begin position="280"/>
        <end position="292"/>
    </location>
</feature>
<feature type="compositionally biased region" description="Low complexity" evidence="1">
    <location>
        <begin position="224"/>
        <end position="233"/>
    </location>
</feature>
<organism evidence="3 4">
    <name type="scientific">Diacronema lutheri</name>
    <name type="common">Unicellular marine alga</name>
    <name type="synonym">Monochrysis lutheri</name>
    <dbReference type="NCBI Taxonomy" id="2081491"/>
    <lineage>
        <taxon>Eukaryota</taxon>
        <taxon>Haptista</taxon>
        <taxon>Haptophyta</taxon>
        <taxon>Pavlovophyceae</taxon>
        <taxon>Pavlovales</taxon>
        <taxon>Pavlovaceae</taxon>
        <taxon>Diacronema</taxon>
    </lineage>
</organism>
<feature type="transmembrane region" description="Helical" evidence="2">
    <location>
        <begin position="1155"/>
        <end position="1179"/>
    </location>
</feature>
<sequence length="1673" mass="164913">MPSPFSPMRALRAADGNRSPAAADRKVSGFSFGKPPHAGAEALVDALAHAATGAAPPSPAPSEPMSPWTPVHVHKGSPELIGSPSLAAQPRALAQPRSLHPSPCPTPGARGSHGEHSGVRRLVGAQSHVAMSPSLRAFLAAAAREPLVAATNTTADGGACPVSAGDVARAVETVTTSCNFLAPLGAASCAPAGPPTPSVAAATTLDASPFRPPRAPSQPETAERAAGAARAGACGEGDEYTAADELTSPASSEGSVGSSIGSVREASCTGPLLWSDDSPRSLIRAASSSRSPDGADGGAPPESPVPVPVAPAPERASAGHAESAAVAHGASDAPRLDVGAPCAHPPLGERGTGAFGSQFDGAGAGVGAGAGSIVNKVEASIMAGPTFVPAPPAAIKAQALASGAASGTAFVFGLSAPVPAAEQHTPAEPFAALRFKFCAPPSVAGGTYALGAPPPLGSLADDLGAGGRAFGGRAHDDGSLGGGAIDALEARGTSVSAMEVCGEGVTLGTGAPACDAAAVRAGAQGVRTAAARRAARDALAARPCASAGSIDSARPSPPAAPGTDVLLADAVARHPWRVPSIMPPTMPTLVQRDAAGSAATPPAGGSGAAGGAGGAAEREAHAAGANPFSRRSGSGGRHGGSALALAARYPTPSSPFLRGTLSTLGSPTGGAPRAGAPGAGSPLHAFALRKPQSPGAYFQFGSPPAALRARSSPSDSEERAASATRAPNQNGRAEGSGGPCTASAPAAGAPSASSAAAASGASAAGAAPGDGAVGAGAHNQFSRASSMLRGVRSRYPQTLGIASPTPLVETRARAGGDGSVLAEMSTLAASPLVGAHANRRETPPLLRATPTIARELSPRAAARARAANGAAKAVPLRDALAAVAARATAGTARIPPWAGAVVLACIALGTFGRLVLGNGGGMAGTTLVVQTTTPRGAVAPLGGEPTRAPRFTLPLNGQSALNEMRCVDPASLLRAPHAPFSRAHASTTLRTAHGAAPPHALLSPVLRASTCALDGEPREAAACAQAETVDGELACACAQPRAIELVRLEVRARHAWHARMCAIAEHTSLPSSRSPAATLGEPRAPMDVWLPTLARERMCASGALRCIESESPAAAALSEAEARAAATRAALAQAKSASAGVGGALGALGRTALRWLAYALSAAVVLLAGVVLVLVVAGWSGDGDGGGRKQGSGRRSARSRVRGDGSDGRTDTVGARSTHRPPPPTASIIAGAVGAAVGETDAAASSARVSPNRNGAMHGVAEQPQPGAFAPFARPMLACGVGDVGNALVAKADGRAPSPAHPRAGGSPLGAVSPADALARPIARRAQPSIGAAVGASSRYGLGDPDPAALPPSGAARDGVRGYEHHERGAAATQHAAAAGEGMDLTGAQEDEEEEDVVMSPEAPLPMARPQPVPPFALGDSPAPCGAAIAERPSPQVLAFGSPTIAEAAVESAPRHSPLVATAAALATFARSPLAAAAAALGLRSPAQGTFSGTLAWEDGTPTPAPSAPFGGVQGRVWANSPHPSRSAARDASPPPHDDDDDSEALGGEPTGLIAPSGDVDDGEAGLDACDWRDADDNVPRTVVRAPRFPTPGPSGAGVGRALAGGPSSSARRRKSVSWSALEVGLGMDVRSARRPGRDTPTHATPESKVTPRRSQRLSARSARRSSGAAGEE</sequence>
<feature type="compositionally biased region" description="Basic and acidic residues" evidence="1">
    <location>
        <begin position="1570"/>
        <end position="1579"/>
    </location>
</feature>
<feature type="compositionally biased region" description="Pro residues" evidence="1">
    <location>
        <begin position="301"/>
        <end position="311"/>
    </location>
</feature>
<feature type="region of interest" description="Disordered" evidence="1">
    <location>
        <begin position="593"/>
        <end position="752"/>
    </location>
</feature>
<feature type="compositionally biased region" description="Basic and acidic residues" evidence="1">
    <location>
        <begin position="1201"/>
        <end position="1210"/>
    </location>
</feature>
<feature type="compositionally biased region" description="Low complexity" evidence="1">
    <location>
        <begin position="594"/>
        <end position="603"/>
    </location>
</feature>
<name>A0A8J5XE21_DIALT</name>
<feature type="compositionally biased region" description="Low complexity" evidence="1">
    <location>
        <begin position="1657"/>
        <end position="1673"/>
    </location>
</feature>
<feature type="compositionally biased region" description="Gly residues" evidence="1">
    <location>
        <begin position="604"/>
        <end position="614"/>
    </location>
</feature>
<keyword evidence="4" id="KW-1185">Reference proteome</keyword>
<feature type="compositionally biased region" description="Pro residues" evidence="1">
    <location>
        <begin position="1403"/>
        <end position="1415"/>
    </location>
</feature>
<feature type="region of interest" description="Disordered" evidence="1">
    <location>
        <begin position="1389"/>
        <end position="1419"/>
    </location>
</feature>
<gene>
    <name evidence="3" type="ORF">KFE25_014046</name>
</gene>
<evidence type="ECO:0000313" key="4">
    <source>
        <dbReference type="Proteomes" id="UP000751190"/>
    </source>
</evidence>
<feature type="region of interest" description="Disordered" evidence="1">
    <location>
        <begin position="270"/>
        <end position="355"/>
    </location>
</feature>
<evidence type="ECO:0000313" key="3">
    <source>
        <dbReference type="EMBL" id="KAG8462027.1"/>
    </source>
</evidence>
<feature type="region of interest" description="Disordered" evidence="1">
    <location>
        <begin position="1493"/>
        <end position="1673"/>
    </location>
</feature>
<keyword evidence="2" id="KW-0812">Transmembrane</keyword>
<feature type="region of interest" description="Disordered" evidence="1">
    <location>
        <begin position="51"/>
        <end position="116"/>
    </location>
</feature>
<feature type="region of interest" description="Disordered" evidence="1">
    <location>
        <begin position="244"/>
        <end position="263"/>
    </location>
</feature>
<evidence type="ECO:0000256" key="2">
    <source>
        <dbReference type="SAM" id="Phobius"/>
    </source>
</evidence>
<comment type="caution">
    <text evidence="3">The sequence shown here is derived from an EMBL/GenBank/DDBJ whole genome shotgun (WGS) entry which is preliminary data.</text>
</comment>
<feature type="compositionally biased region" description="Low complexity" evidence="1">
    <location>
        <begin position="1521"/>
        <end position="1532"/>
    </location>
</feature>
<feature type="compositionally biased region" description="Low complexity" evidence="1">
    <location>
        <begin position="739"/>
        <end position="752"/>
    </location>
</feature>
<keyword evidence="2" id="KW-0472">Membrane</keyword>
<dbReference type="Proteomes" id="UP000751190">
    <property type="component" value="Unassembled WGS sequence"/>
</dbReference>
<feature type="compositionally biased region" description="Low complexity" evidence="1">
    <location>
        <begin position="312"/>
        <end position="333"/>
    </location>
</feature>
<evidence type="ECO:0000256" key="1">
    <source>
        <dbReference type="SAM" id="MobiDB-lite"/>
    </source>
</evidence>
<feature type="compositionally biased region" description="Basic residues" evidence="1">
    <location>
        <begin position="1191"/>
        <end position="1200"/>
    </location>
</feature>
<accession>A0A8J5XE21</accession>
<dbReference type="EMBL" id="JAGTXO010000023">
    <property type="protein sequence ID" value="KAG8462027.1"/>
    <property type="molecule type" value="Genomic_DNA"/>
</dbReference>
<feature type="region of interest" description="Disordered" evidence="1">
    <location>
        <begin position="191"/>
        <end position="235"/>
    </location>
</feature>
<feature type="compositionally biased region" description="Low complexity" evidence="1">
    <location>
        <begin position="659"/>
        <end position="682"/>
    </location>
</feature>
<feature type="compositionally biased region" description="Low complexity" evidence="1">
    <location>
        <begin position="622"/>
        <end position="632"/>
    </location>
</feature>
<dbReference type="OrthoDB" id="10693029at2759"/>
<protein>
    <submittedName>
        <fullName evidence="3">Uncharacterized protein</fullName>
    </submittedName>
</protein>
<feature type="region of interest" description="Disordered" evidence="1">
    <location>
        <begin position="1183"/>
        <end position="1228"/>
    </location>
</feature>